<comment type="catalytic activity">
    <reaction evidence="7 8">
        <text>dTMP + ATP = dTDP + ADP</text>
        <dbReference type="Rhea" id="RHEA:13517"/>
        <dbReference type="ChEBI" id="CHEBI:30616"/>
        <dbReference type="ChEBI" id="CHEBI:58369"/>
        <dbReference type="ChEBI" id="CHEBI:63528"/>
        <dbReference type="ChEBI" id="CHEBI:456216"/>
        <dbReference type="EC" id="2.7.4.9"/>
    </reaction>
</comment>
<dbReference type="HAMAP" id="MF_00165">
    <property type="entry name" value="Thymidylate_kinase"/>
    <property type="match status" value="1"/>
</dbReference>
<dbReference type="GO" id="GO:0006227">
    <property type="term" value="P:dUDP biosynthetic process"/>
    <property type="evidence" value="ECO:0007669"/>
    <property type="project" value="TreeGrafter"/>
</dbReference>
<keyword evidence="6 8" id="KW-0067">ATP-binding</keyword>
<dbReference type="SUPFAM" id="SSF52540">
    <property type="entry name" value="P-loop containing nucleoside triphosphate hydrolases"/>
    <property type="match status" value="1"/>
</dbReference>
<dbReference type="GO" id="GO:0005737">
    <property type="term" value="C:cytoplasm"/>
    <property type="evidence" value="ECO:0007669"/>
    <property type="project" value="TreeGrafter"/>
</dbReference>
<feature type="domain" description="Thymidylate kinase-like" evidence="9">
    <location>
        <begin position="8"/>
        <end position="199"/>
    </location>
</feature>
<evidence type="ECO:0000313" key="10">
    <source>
        <dbReference type="EMBL" id="OGK16355.1"/>
    </source>
</evidence>
<dbReference type="GO" id="GO:0006233">
    <property type="term" value="P:dTDP biosynthetic process"/>
    <property type="evidence" value="ECO:0007669"/>
    <property type="project" value="InterPro"/>
</dbReference>
<organism evidence="10 11">
    <name type="scientific">Candidatus Roizmanbacteria bacterium RIFCSPHIGHO2_01_FULL_39_12c</name>
    <dbReference type="NCBI Taxonomy" id="1802031"/>
    <lineage>
        <taxon>Bacteria</taxon>
        <taxon>Candidatus Roizmaniibacteriota</taxon>
    </lineage>
</organism>
<feature type="binding site" evidence="8">
    <location>
        <begin position="10"/>
        <end position="17"/>
    </location>
    <ligand>
        <name>ATP</name>
        <dbReference type="ChEBI" id="CHEBI:30616"/>
    </ligand>
</feature>
<dbReference type="PANTHER" id="PTHR10344:SF4">
    <property type="entry name" value="UMP-CMP KINASE 2, MITOCHONDRIAL"/>
    <property type="match status" value="1"/>
</dbReference>
<comment type="caution">
    <text evidence="10">The sequence shown here is derived from an EMBL/GenBank/DDBJ whole genome shotgun (WGS) entry which is preliminary data.</text>
</comment>
<dbReference type="Pfam" id="PF02223">
    <property type="entry name" value="Thymidylate_kin"/>
    <property type="match status" value="1"/>
</dbReference>
<dbReference type="InterPro" id="IPR018094">
    <property type="entry name" value="Thymidylate_kinase"/>
</dbReference>
<dbReference type="Gene3D" id="3.40.50.300">
    <property type="entry name" value="P-loop containing nucleotide triphosphate hydrolases"/>
    <property type="match status" value="1"/>
</dbReference>
<dbReference type="GO" id="GO:0004798">
    <property type="term" value="F:dTMP kinase activity"/>
    <property type="evidence" value="ECO:0007669"/>
    <property type="project" value="UniProtKB-UniRule"/>
</dbReference>
<keyword evidence="2 8" id="KW-0808">Transferase</keyword>
<comment type="function">
    <text evidence="8">Phosphorylation of dTMP to form dTDP in both de novo and salvage pathways of dTTP synthesis.</text>
</comment>
<dbReference type="Proteomes" id="UP000177208">
    <property type="component" value="Unassembled WGS sequence"/>
</dbReference>
<keyword evidence="5 8" id="KW-0418">Kinase</keyword>
<evidence type="ECO:0000256" key="2">
    <source>
        <dbReference type="ARBA" id="ARBA00022679"/>
    </source>
</evidence>
<reference evidence="10 11" key="1">
    <citation type="journal article" date="2016" name="Nat. Commun.">
        <title>Thousands of microbial genomes shed light on interconnected biogeochemical processes in an aquifer system.</title>
        <authorList>
            <person name="Anantharaman K."/>
            <person name="Brown C.T."/>
            <person name="Hug L.A."/>
            <person name="Sharon I."/>
            <person name="Castelle C.J."/>
            <person name="Probst A.J."/>
            <person name="Thomas B.C."/>
            <person name="Singh A."/>
            <person name="Wilkins M.J."/>
            <person name="Karaoz U."/>
            <person name="Brodie E.L."/>
            <person name="Williams K.H."/>
            <person name="Hubbard S.S."/>
            <person name="Banfield J.F."/>
        </authorList>
    </citation>
    <scope>NUCLEOTIDE SEQUENCE [LARGE SCALE GENOMIC DNA]</scope>
</reference>
<comment type="similarity">
    <text evidence="1 8">Belongs to the thymidylate kinase family.</text>
</comment>
<dbReference type="GO" id="GO:0005524">
    <property type="term" value="F:ATP binding"/>
    <property type="evidence" value="ECO:0007669"/>
    <property type="project" value="UniProtKB-UniRule"/>
</dbReference>
<dbReference type="CDD" id="cd01672">
    <property type="entry name" value="TMPK"/>
    <property type="match status" value="1"/>
</dbReference>
<gene>
    <name evidence="8" type="primary">tmk</name>
    <name evidence="10" type="ORF">A2774_02775</name>
</gene>
<sequence length="236" mass="27240">MKGKLIVIDGGDGSGKTVQSLLLRDYLKKNHLPVSYFDFPQYDGFYGQIVARFLSGEFGGLDQVSPYLTALVFALDRATVSKKISKHLKKGNYIVCNRYATSNFVYQGAKILHQQDRDKFNKWVFDLEYKIQKLPKEDIVIYLFVPWQIGSVLSKQKGKKKYLSDKSNDIHEDNGVYRKKVEKLYLENSKKNKHWLKINCVRNGNLLNKQAIHAQIIAILKQKKIISKYTDLTKSN</sequence>
<dbReference type="InterPro" id="IPR027417">
    <property type="entry name" value="P-loop_NTPase"/>
</dbReference>
<dbReference type="InterPro" id="IPR039430">
    <property type="entry name" value="Thymidylate_kin-like_dom"/>
</dbReference>
<dbReference type="AlphaFoldDB" id="A0A1F7GC44"/>
<dbReference type="EC" id="2.7.4.9" evidence="8"/>
<keyword evidence="4 8" id="KW-0547">Nucleotide-binding</keyword>
<evidence type="ECO:0000256" key="7">
    <source>
        <dbReference type="ARBA" id="ARBA00048743"/>
    </source>
</evidence>
<evidence type="ECO:0000313" key="11">
    <source>
        <dbReference type="Proteomes" id="UP000177208"/>
    </source>
</evidence>
<evidence type="ECO:0000256" key="5">
    <source>
        <dbReference type="ARBA" id="ARBA00022777"/>
    </source>
</evidence>
<keyword evidence="3 8" id="KW-0545">Nucleotide biosynthesis</keyword>
<evidence type="ECO:0000256" key="1">
    <source>
        <dbReference type="ARBA" id="ARBA00009776"/>
    </source>
</evidence>
<proteinExistence type="inferred from homology"/>
<evidence type="ECO:0000259" key="9">
    <source>
        <dbReference type="Pfam" id="PF02223"/>
    </source>
</evidence>
<evidence type="ECO:0000256" key="4">
    <source>
        <dbReference type="ARBA" id="ARBA00022741"/>
    </source>
</evidence>
<evidence type="ECO:0000256" key="8">
    <source>
        <dbReference type="HAMAP-Rule" id="MF_00165"/>
    </source>
</evidence>
<name>A0A1F7GC44_9BACT</name>
<dbReference type="PANTHER" id="PTHR10344">
    <property type="entry name" value="THYMIDYLATE KINASE"/>
    <property type="match status" value="1"/>
</dbReference>
<dbReference type="GO" id="GO:0006235">
    <property type="term" value="P:dTTP biosynthetic process"/>
    <property type="evidence" value="ECO:0007669"/>
    <property type="project" value="UniProtKB-UniRule"/>
</dbReference>
<evidence type="ECO:0000256" key="3">
    <source>
        <dbReference type="ARBA" id="ARBA00022727"/>
    </source>
</evidence>
<dbReference type="EMBL" id="MFZG01000023">
    <property type="protein sequence ID" value="OGK16355.1"/>
    <property type="molecule type" value="Genomic_DNA"/>
</dbReference>
<accession>A0A1F7GC44</accession>
<protein>
    <recommendedName>
        <fullName evidence="8">Thymidylate kinase</fullName>
        <ecNumber evidence="8">2.7.4.9</ecNumber>
    </recommendedName>
    <alternativeName>
        <fullName evidence="8">dTMP kinase</fullName>
    </alternativeName>
</protein>
<evidence type="ECO:0000256" key="6">
    <source>
        <dbReference type="ARBA" id="ARBA00022840"/>
    </source>
</evidence>